<dbReference type="Proteomes" id="UP001431783">
    <property type="component" value="Unassembled WGS sequence"/>
</dbReference>
<evidence type="ECO:0000313" key="4">
    <source>
        <dbReference type="EMBL" id="KAK9880143.1"/>
    </source>
</evidence>
<dbReference type="EMBL" id="JARQZJ010000063">
    <property type="protein sequence ID" value="KAK9880143.1"/>
    <property type="molecule type" value="Genomic_DNA"/>
</dbReference>
<accession>A0AAW1UHZ9</accession>
<dbReference type="PANTHER" id="PTHR48043:SF159">
    <property type="entry name" value="EG:EG0003.4 PROTEIN-RELATED"/>
    <property type="match status" value="1"/>
</dbReference>
<dbReference type="SUPFAM" id="SSF53756">
    <property type="entry name" value="UDP-Glycosyltransferase/glycogen phosphorylase"/>
    <property type="match status" value="1"/>
</dbReference>
<organism evidence="4 5">
    <name type="scientific">Henosepilachna vigintioctopunctata</name>
    <dbReference type="NCBI Taxonomy" id="420089"/>
    <lineage>
        <taxon>Eukaryota</taxon>
        <taxon>Metazoa</taxon>
        <taxon>Ecdysozoa</taxon>
        <taxon>Arthropoda</taxon>
        <taxon>Hexapoda</taxon>
        <taxon>Insecta</taxon>
        <taxon>Pterygota</taxon>
        <taxon>Neoptera</taxon>
        <taxon>Endopterygota</taxon>
        <taxon>Coleoptera</taxon>
        <taxon>Polyphaga</taxon>
        <taxon>Cucujiformia</taxon>
        <taxon>Coccinelloidea</taxon>
        <taxon>Coccinellidae</taxon>
        <taxon>Epilachninae</taxon>
        <taxon>Epilachnini</taxon>
        <taxon>Henosepilachna</taxon>
    </lineage>
</organism>
<dbReference type="Pfam" id="PF00201">
    <property type="entry name" value="UDPGT"/>
    <property type="match status" value="1"/>
</dbReference>
<keyword evidence="3" id="KW-0808">Transferase</keyword>
<sequence length="207" mass="23845">MDAYPVIHEFFGNAVHPAMYSFVDFAFGDKLSFFERLINTMLTVLSRPFFPLIERMHNSHIEKYVGKDLPRTDELYRSLSLLIVNANPIFYPIRPSTPATINLGGPLHLEESQPLPKDLQIYLDGAKHGCIYFSFGSTVNSNLLSPKSLEIFRKTFEELAPIKVLWKFENDTLAKKPRNVELKKWLPQQDVLRKYQLLEIAADEVIS</sequence>
<dbReference type="PANTHER" id="PTHR48043">
    <property type="entry name" value="EG:EG0003.4 PROTEIN-RELATED"/>
    <property type="match status" value="1"/>
</dbReference>
<evidence type="ECO:0000313" key="5">
    <source>
        <dbReference type="Proteomes" id="UP001431783"/>
    </source>
</evidence>
<dbReference type="AlphaFoldDB" id="A0AAW1UHZ9"/>
<evidence type="ECO:0000256" key="3">
    <source>
        <dbReference type="ARBA" id="ARBA00022679"/>
    </source>
</evidence>
<dbReference type="Gene3D" id="3.40.50.2000">
    <property type="entry name" value="Glycogen Phosphorylase B"/>
    <property type="match status" value="1"/>
</dbReference>
<evidence type="ECO:0008006" key="6">
    <source>
        <dbReference type="Google" id="ProtNLM"/>
    </source>
</evidence>
<protein>
    <recommendedName>
        <fullName evidence="6">Glucuronosyltransferase</fullName>
    </recommendedName>
</protein>
<keyword evidence="2" id="KW-0328">Glycosyltransferase</keyword>
<name>A0AAW1UHZ9_9CUCU</name>
<comment type="caution">
    <text evidence="4">The sequence shown here is derived from an EMBL/GenBank/DDBJ whole genome shotgun (WGS) entry which is preliminary data.</text>
</comment>
<dbReference type="InterPro" id="IPR002213">
    <property type="entry name" value="UDP_glucos_trans"/>
</dbReference>
<proteinExistence type="inferred from homology"/>
<keyword evidence="5" id="KW-1185">Reference proteome</keyword>
<dbReference type="InterPro" id="IPR050271">
    <property type="entry name" value="UDP-glycosyltransferase"/>
</dbReference>
<reference evidence="4 5" key="1">
    <citation type="submission" date="2023-03" db="EMBL/GenBank/DDBJ databases">
        <title>Genome insight into feeding habits of ladybird beetles.</title>
        <authorList>
            <person name="Li H.-S."/>
            <person name="Huang Y.-H."/>
            <person name="Pang H."/>
        </authorList>
    </citation>
    <scope>NUCLEOTIDE SEQUENCE [LARGE SCALE GENOMIC DNA]</scope>
    <source>
        <strain evidence="4">SYSU_2023b</strain>
        <tissue evidence="4">Whole body</tissue>
    </source>
</reference>
<evidence type="ECO:0000256" key="2">
    <source>
        <dbReference type="ARBA" id="ARBA00022676"/>
    </source>
</evidence>
<dbReference type="GO" id="GO:0008194">
    <property type="term" value="F:UDP-glycosyltransferase activity"/>
    <property type="evidence" value="ECO:0007669"/>
    <property type="project" value="InterPro"/>
</dbReference>
<comment type="similarity">
    <text evidence="1">Belongs to the UDP-glycosyltransferase family.</text>
</comment>
<gene>
    <name evidence="4" type="ORF">WA026_008658</name>
</gene>
<evidence type="ECO:0000256" key="1">
    <source>
        <dbReference type="ARBA" id="ARBA00009995"/>
    </source>
</evidence>